<dbReference type="PANTHER" id="PTHR11961">
    <property type="entry name" value="CYTOCHROME C"/>
    <property type="match status" value="1"/>
</dbReference>
<accession>A0A8J3G2S8</accession>
<evidence type="ECO:0000259" key="8">
    <source>
        <dbReference type="PROSITE" id="PS51007"/>
    </source>
</evidence>
<comment type="caution">
    <text evidence="9">The sequence shown here is derived from an EMBL/GenBank/DDBJ whole genome shotgun (WGS) entry which is preliminary data.</text>
</comment>
<evidence type="ECO:0000313" key="10">
    <source>
        <dbReference type="Proteomes" id="UP000634004"/>
    </source>
</evidence>
<evidence type="ECO:0000256" key="2">
    <source>
        <dbReference type="ARBA" id="ARBA00022617"/>
    </source>
</evidence>
<name>A0A8J3G2S8_9PROT</name>
<feature type="signal peptide" evidence="7">
    <location>
        <begin position="1"/>
        <end position="15"/>
    </location>
</feature>
<dbReference type="PROSITE" id="PS51007">
    <property type="entry name" value="CYTC"/>
    <property type="match status" value="1"/>
</dbReference>
<dbReference type="EMBL" id="BMZH01000008">
    <property type="protein sequence ID" value="GHA97524.1"/>
    <property type="molecule type" value="Genomic_DNA"/>
</dbReference>
<keyword evidence="2 6" id="KW-0349">Heme</keyword>
<gene>
    <name evidence="9" type="ORF">GCM10009069_20510</name>
</gene>
<dbReference type="PROSITE" id="PS51257">
    <property type="entry name" value="PROKAR_LIPOPROTEIN"/>
    <property type="match status" value="1"/>
</dbReference>
<dbReference type="Gene3D" id="1.10.760.10">
    <property type="entry name" value="Cytochrome c-like domain"/>
    <property type="match status" value="1"/>
</dbReference>
<evidence type="ECO:0000256" key="3">
    <source>
        <dbReference type="ARBA" id="ARBA00022723"/>
    </source>
</evidence>
<organism evidence="9 10">
    <name type="scientific">Algimonas arctica</name>
    <dbReference type="NCBI Taxonomy" id="1479486"/>
    <lineage>
        <taxon>Bacteria</taxon>
        <taxon>Pseudomonadati</taxon>
        <taxon>Pseudomonadota</taxon>
        <taxon>Alphaproteobacteria</taxon>
        <taxon>Maricaulales</taxon>
        <taxon>Robiginitomaculaceae</taxon>
        <taxon>Algimonas</taxon>
    </lineage>
</organism>
<dbReference type="SUPFAM" id="SSF46626">
    <property type="entry name" value="Cytochrome c"/>
    <property type="match status" value="1"/>
</dbReference>
<evidence type="ECO:0000256" key="1">
    <source>
        <dbReference type="ARBA" id="ARBA00022448"/>
    </source>
</evidence>
<keyword evidence="7" id="KW-0732">Signal</keyword>
<dbReference type="AlphaFoldDB" id="A0A8J3G2S8"/>
<keyword evidence="5 6" id="KW-0408">Iron</keyword>
<sequence length="154" mass="16293">MYRATLIVFSTLVLAACGSGGDNDATNVSVASSSAAVAPMTSMERGAILFKRCRACHTLDQGDRHKVGPNLWGVFGQTSGTRDDFNYSAAMAGSDIVWTDATISAYLEKPSTYLPGNRMSFAGLRKEKDRLAVIEYLRANTGAEALGAEDTSGG</sequence>
<reference evidence="9" key="1">
    <citation type="journal article" date="2014" name="Int. J. Syst. Evol. Microbiol.">
        <title>Complete genome sequence of Corynebacterium casei LMG S-19264T (=DSM 44701T), isolated from a smear-ripened cheese.</title>
        <authorList>
            <consortium name="US DOE Joint Genome Institute (JGI-PGF)"/>
            <person name="Walter F."/>
            <person name="Albersmeier A."/>
            <person name="Kalinowski J."/>
            <person name="Ruckert C."/>
        </authorList>
    </citation>
    <scope>NUCLEOTIDE SEQUENCE</scope>
    <source>
        <strain evidence="9">KCTC 32513</strain>
    </source>
</reference>
<evidence type="ECO:0000256" key="5">
    <source>
        <dbReference type="ARBA" id="ARBA00023004"/>
    </source>
</evidence>
<dbReference type="InterPro" id="IPR036909">
    <property type="entry name" value="Cyt_c-like_dom_sf"/>
</dbReference>
<keyword evidence="1" id="KW-0813">Transport</keyword>
<reference evidence="9" key="2">
    <citation type="submission" date="2020-09" db="EMBL/GenBank/DDBJ databases">
        <authorList>
            <person name="Sun Q."/>
            <person name="Kim S."/>
        </authorList>
    </citation>
    <scope>NUCLEOTIDE SEQUENCE</scope>
    <source>
        <strain evidence="9">KCTC 32513</strain>
    </source>
</reference>
<proteinExistence type="predicted"/>
<dbReference type="Proteomes" id="UP000634004">
    <property type="component" value="Unassembled WGS sequence"/>
</dbReference>
<dbReference type="Pfam" id="PF00034">
    <property type="entry name" value="Cytochrom_C"/>
    <property type="match status" value="1"/>
</dbReference>
<dbReference type="GO" id="GO:0009055">
    <property type="term" value="F:electron transfer activity"/>
    <property type="evidence" value="ECO:0007669"/>
    <property type="project" value="InterPro"/>
</dbReference>
<evidence type="ECO:0000256" key="4">
    <source>
        <dbReference type="ARBA" id="ARBA00022982"/>
    </source>
</evidence>
<dbReference type="RefSeq" id="WP_189498109.1">
    <property type="nucleotide sequence ID" value="NZ_BMZH01000008.1"/>
</dbReference>
<dbReference type="GO" id="GO:0046872">
    <property type="term" value="F:metal ion binding"/>
    <property type="evidence" value="ECO:0007669"/>
    <property type="project" value="UniProtKB-KW"/>
</dbReference>
<protein>
    <submittedName>
        <fullName evidence="9">Cytochrome c</fullName>
    </submittedName>
</protein>
<evidence type="ECO:0000256" key="6">
    <source>
        <dbReference type="PROSITE-ProRule" id="PRU00433"/>
    </source>
</evidence>
<dbReference type="InterPro" id="IPR009056">
    <property type="entry name" value="Cyt_c-like_dom"/>
</dbReference>
<evidence type="ECO:0000313" key="9">
    <source>
        <dbReference type="EMBL" id="GHA97524.1"/>
    </source>
</evidence>
<keyword evidence="10" id="KW-1185">Reference proteome</keyword>
<dbReference type="PRINTS" id="PR00604">
    <property type="entry name" value="CYTCHRMECIAB"/>
</dbReference>
<keyword evidence="3 6" id="KW-0479">Metal-binding</keyword>
<dbReference type="GO" id="GO:0020037">
    <property type="term" value="F:heme binding"/>
    <property type="evidence" value="ECO:0007669"/>
    <property type="project" value="InterPro"/>
</dbReference>
<dbReference type="InterPro" id="IPR002327">
    <property type="entry name" value="Cyt_c_1A/1B"/>
</dbReference>
<evidence type="ECO:0000256" key="7">
    <source>
        <dbReference type="SAM" id="SignalP"/>
    </source>
</evidence>
<keyword evidence="4" id="KW-0249">Electron transport</keyword>
<feature type="domain" description="Cytochrome c" evidence="8">
    <location>
        <begin position="41"/>
        <end position="141"/>
    </location>
</feature>
<feature type="chain" id="PRO_5035191420" evidence="7">
    <location>
        <begin position="16"/>
        <end position="154"/>
    </location>
</feature>